<feature type="transmembrane region" description="Helical" evidence="2">
    <location>
        <begin position="547"/>
        <end position="568"/>
    </location>
</feature>
<reference evidence="3" key="1">
    <citation type="submission" date="2021-12" db="EMBL/GenBank/DDBJ databases">
        <authorList>
            <person name="Ashraf S."/>
            <person name="Love H."/>
            <person name="Burton C."/>
            <person name="Carmichael S."/>
            <person name="Filipe A.D."/>
            <person name="Roddy S."/>
            <person name="Smollett K."/>
            <person name="Summers S."/>
            <person name="Tong L."/>
            <person name="Richards K.S."/>
            <person name="Thomson E.C."/>
        </authorList>
    </citation>
    <scope>NUCLEOTIDE SEQUENCE</scope>
    <source>
        <strain evidence="3">An2526</strain>
    </source>
</reference>
<keyword evidence="2" id="KW-0812">Transmembrane</keyword>
<accession>A0A9E8IIL7</accession>
<keyword evidence="2" id="KW-0472">Membrane</keyword>
<evidence type="ECO:0000256" key="2">
    <source>
        <dbReference type="SAM" id="Phobius"/>
    </source>
</evidence>
<name>A0A9E8IIL7_9MONO</name>
<organism evidence="3">
    <name type="scientific">Nyavirus nyamaniniense</name>
    <dbReference type="NCBI Taxonomy" id="644610"/>
    <lineage>
        <taxon>Viruses</taxon>
        <taxon>Riboviria</taxon>
        <taxon>Orthornavirae</taxon>
        <taxon>Negarnaviricota</taxon>
        <taxon>Haploviricotina</taxon>
        <taxon>Monjiviricetes</taxon>
        <taxon>Mononegavirales</taxon>
        <taxon>Nyamiviridae</taxon>
        <taxon>Nyavirus</taxon>
    </lineage>
</organism>
<evidence type="ECO:0000256" key="1">
    <source>
        <dbReference type="SAM" id="MobiDB-lite"/>
    </source>
</evidence>
<evidence type="ECO:0000313" key="3">
    <source>
        <dbReference type="EMBL" id="UZH25305.1"/>
    </source>
</evidence>
<sequence length="656" mass="74741">MASRISTLLLLGLAIEAAGLVTPLGRSSPMLCPLQGGLSLHALPTPFACKETDKRADIQIEVLKRNLRLWDTEATVVFKERWRCSMTCYFFGSQSKNEETTERISLTEGEARRINSGNCQTGRVDGTLVDDEFQEVKDCGCTWTGTTEHEAIRCKKQRGFVQMTHGGHMFTGLGPAAHCNYTSGMCELPDKQWLFWEPLPEVSLEYISAWKGKGHLLNNHTVVLETLQEVYSLTDCHTTENMTACNTTAGMVVKYQATPPRGDYSRLLSAVDRQSSRLKRDLQHILGYSAAGDGGTPWDWNTRVAKMLSSLRSEIMSKVAFMAAEIAPTLARVTPTCQLAVLHEKQLRILATNNPTLYVRALYDNPFLFGALSGDFIGVWPCLPVLDYEFPEQGPFNCTKDPPIKYRNERETPWILGHLDLSTNIIKSYSPTVDCKVLPVQLTTRNNRLFLYKRGEMQEVETKEIKELPFIKMGDPDEFLIVWNDTWVYNSTDYAMPDLEGEVYRYLEDKIYKDSYSYQGDKGQVINQKQGQSLSLPDFSLPFPFSLFGWLNTLVHYSGIIALSWLILRAARARHAQRPEETGNTAFREIYIEHKERGKNRTGRATETRTENARDREEKGEKEQRSRAEEKKREATRNRPKHQEREKEAIEMRTLA</sequence>
<feature type="region of interest" description="Disordered" evidence="1">
    <location>
        <begin position="577"/>
        <end position="656"/>
    </location>
</feature>
<proteinExistence type="predicted"/>
<protein>
    <submittedName>
        <fullName evidence="3">Glycoprotein</fullName>
    </submittedName>
</protein>
<dbReference type="EMBL" id="OL774865">
    <property type="protein sequence ID" value="UZH25305.1"/>
    <property type="molecule type" value="Viral_cRNA"/>
</dbReference>
<feature type="compositionally biased region" description="Basic and acidic residues" evidence="1">
    <location>
        <begin position="604"/>
        <end position="656"/>
    </location>
</feature>
<keyword evidence="2" id="KW-1133">Transmembrane helix</keyword>